<evidence type="ECO:0000313" key="5">
    <source>
        <dbReference type="Proteomes" id="UP001162156"/>
    </source>
</evidence>
<keyword evidence="2" id="KW-0812">Transmembrane</keyword>
<keyword evidence="3" id="KW-0732">Signal</keyword>
<dbReference type="EMBL" id="JANEYF010003017">
    <property type="protein sequence ID" value="KAJ8940153.1"/>
    <property type="molecule type" value="Genomic_DNA"/>
</dbReference>
<reference evidence="4" key="1">
    <citation type="journal article" date="2023" name="Insect Mol. Biol.">
        <title>Genome sequencing provides insights into the evolution of gene families encoding plant cell wall-degrading enzymes in longhorned beetles.</title>
        <authorList>
            <person name="Shin N.R."/>
            <person name="Okamura Y."/>
            <person name="Kirsch R."/>
            <person name="Pauchet Y."/>
        </authorList>
    </citation>
    <scope>NUCLEOTIDE SEQUENCE</scope>
    <source>
        <strain evidence="4">RBIC_L_NR</strain>
    </source>
</reference>
<gene>
    <name evidence="4" type="ORF">NQ314_010824</name>
</gene>
<feature type="signal peptide" evidence="3">
    <location>
        <begin position="1"/>
        <end position="18"/>
    </location>
</feature>
<evidence type="ECO:0000313" key="4">
    <source>
        <dbReference type="EMBL" id="KAJ8940153.1"/>
    </source>
</evidence>
<keyword evidence="5" id="KW-1185">Reference proteome</keyword>
<evidence type="ECO:0000256" key="2">
    <source>
        <dbReference type="SAM" id="Phobius"/>
    </source>
</evidence>
<keyword evidence="2" id="KW-0472">Membrane</keyword>
<feature type="chain" id="PRO_5043474102" evidence="3">
    <location>
        <begin position="19"/>
        <end position="457"/>
    </location>
</feature>
<accession>A0AAV8XNK7</accession>
<sequence>MKMCLGILVFSIIYLTETESTSQNNTAILISKYAKVAHWGANENDSNVQEGRSSTGQSLWTHGSDVNIISGQNVKGDKSKVAYHYAVYKKPITKIDDRKNEKLPAVGEVIQDRFNPRPYFDYGKIPPKKSQPSATYGAPMQIPDTNSAQISSAMGFDSLSAAASTAQPVDLYTSPYTSYNPPELKPNNHAASYSYPPNQDFYAAPSPAVDMYDYKPKAPEQSPMTSYATLGPPINLHYGSENGDGGMAPEDHNHQVDAPPSDHIPKYQNNGPPDYPPKSEDDVYYPYDVNKGEQDMIVDHPPADYKPPPPPAMPVDLAPPPAVPMDLSSPDNHASHFPQYLYDNHHYDHHVYEEVPHTTTEATEHKRVSGGYYSYYYLGRKLWYVPLYFSIYFIIYVTILILKSVARHKIQYKHKWISPARDARQLSTDQIQTIDHLHVNVTNALDSARKIYPTFSM</sequence>
<protein>
    <submittedName>
        <fullName evidence="4">Uncharacterized protein</fullName>
    </submittedName>
</protein>
<proteinExistence type="predicted"/>
<dbReference type="AlphaFoldDB" id="A0AAV8XNK7"/>
<comment type="caution">
    <text evidence="4">The sequence shown here is derived from an EMBL/GenBank/DDBJ whole genome shotgun (WGS) entry which is preliminary data.</text>
</comment>
<feature type="region of interest" description="Disordered" evidence="1">
    <location>
        <begin position="236"/>
        <end position="278"/>
    </location>
</feature>
<keyword evidence="2" id="KW-1133">Transmembrane helix</keyword>
<name>A0AAV8XNK7_9CUCU</name>
<feature type="transmembrane region" description="Helical" evidence="2">
    <location>
        <begin position="382"/>
        <end position="402"/>
    </location>
</feature>
<evidence type="ECO:0000256" key="1">
    <source>
        <dbReference type="SAM" id="MobiDB-lite"/>
    </source>
</evidence>
<dbReference type="Proteomes" id="UP001162156">
    <property type="component" value="Unassembled WGS sequence"/>
</dbReference>
<evidence type="ECO:0000256" key="3">
    <source>
        <dbReference type="SAM" id="SignalP"/>
    </source>
</evidence>
<organism evidence="4 5">
    <name type="scientific">Rhamnusium bicolor</name>
    <dbReference type="NCBI Taxonomy" id="1586634"/>
    <lineage>
        <taxon>Eukaryota</taxon>
        <taxon>Metazoa</taxon>
        <taxon>Ecdysozoa</taxon>
        <taxon>Arthropoda</taxon>
        <taxon>Hexapoda</taxon>
        <taxon>Insecta</taxon>
        <taxon>Pterygota</taxon>
        <taxon>Neoptera</taxon>
        <taxon>Endopterygota</taxon>
        <taxon>Coleoptera</taxon>
        <taxon>Polyphaga</taxon>
        <taxon>Cucujiformia</taxon>
        <taxon>Chrysomeloidea</taxon>
        <taxon>Cerambycidae</taxon>
        <taxon>Lepturinae</taxon>
        <taxon>Rhagiini</taxon>
        <taxon>Rhamnusium</taxon>
    </lineage>
</organism>